<gene>
    <name evidence="2" type="ORF">PPSIR1_06728</name>
</gene>
<sequence>MRPSSPFTLTHACALALALTLPGLGCKSGEDAPSADKPSGERTEEPEPETPKDAPTGPFAAFDFDAAKQRWQGAWVVRDEAWLIEGDSITVVKGGEEKKLGFSIYSPCQIAMTNEAAGETSYRPFAIKGDAVHVSRGSAAGVVVGEQSIVCASGRVYTLEGDTCTEWSEMFDDWKDEPGECGYEGEGEERRFVVGSSKLRAVDGALLSENLEKSVAASHPSLDAAKAALAGTP</sequence>
<reference evidence="2 3" key="1">
    <citation type="submission" date="2007-06" db="EMBL/GenBank/DDBJ databases">
        <authorList>
            <person name="Shimkets L."/>
            <person name="Ferriera S."/>
            <person name="Johnson J."/>
            <person name="Kravitz S."/>
            <person name="Beeson K."/>
            <person name="Sutton G."/>
            <person name="Rogers Y.-H."/>
            <person name="Friedman R."/>
            <person name="Frazier M."/>
            <person name="Venter J.C."/>
        </authorList>
    </citation>
    <scope>NUCLEOTIDE SEQUENCE [LARGE SCALE GENOMIC DNA]</scope>
    <source>
        <strain evidence="2 3">SIR-1</strain>
    </source>
</reference>
<evidence type="ECO:0000313" key="2">
    <source>
        <dbReference type="EMBL" id="EDM76042.1"/>
    </source>
</evidence>
<organism evidence="2 3">
    <name type="scientific">Plesiocystis pacifica SIR-1</name>
    <dbReference type="NCBI Taxonomy" id="391625"/>
    <lineage>
        <taxon>Bacteria</taxon>
        <taxon>Pseudomonadati</taxon>
        <taxon>Myxococcota</taxon>
        <taxon>Polyangia</taxon>
        <taxon>Nannocystales</taxon>
        <taxon>Nannocystaceae</taxon>
        <taxon>Plesiocystis</taxon>
    </lineage>
</organism>
<dbReference type="RefSeq" id="WP_006974789.1">
    <property type="nucleotide sequence ID" value="NZ_ABCS01000074.1"/>
</dbReference>
<feature type="compositionally biased region" description="Basic and acidic residues" evidence="1">
    <location>
        <begin position="38"/>
        <end position="52"/>
    </location>
</feature>
<comment type="caution">
    <text evidence="2">The sequence shown here is derived from an EMBL/GenBank/DDBJ whole genome shotgun (WGS) entry which is preliminary data.</text>
</comment>
<accession>A6GDJ9</accession>
<proteinExistence type="predicted"/>
<dbReference type="STRING" id="391625.PPSIR1_06728"/>
<dbReference type="AlphaFoldDB" id="A6GDJ9"/>
<dbReference type="OrthoDB" id="5523191at2"/>
<evidence type="ECO:0000256" key="1">
    <source>
        <dbReference type="SAM" id="MobiDB-lite"/>
    </source>
</evidence>
<dbReference type="EMBL" id="ABCS01000074">
    <property type="protein sequence ID" value="EDM76042.1"/>
    <property type="molecule type" value="Genomic_DNA"/>
</dbReference>
<keyword evidence="3" id="KW-1185">Reference proteome</keyword>
<feature type="region of interest" description="Disordered" evidence="1">
    <location>
        <begin position="27"/>
        <end position="58"/>
    </location>
</feature>
<evidence type="ECO:0000313" key="3">
    <source>
        <dbReference type="Proteomes" id="UP000005801"/>
    </source>
</evidence>
<protein>
    <submittedName>
        <fullName evidence="2">Uncharacterized protein</fullName>
    </submittedName>
</protein>
<name>A6GDJ9_9BACT</name>
<dbReference type="Proteomes" id="UP000005801">
    <property type="component" value="Unassembled WGS sequence"/>
</dbReference>